<dbReference type="GO" id="GO:0016740">
    <property type="term" value="F:transferase activity"/>
    <property type="evidence" value="ECO:0007669"/>
    <property type="project" value="UniProtKB-KW"/>
</dbReference>
<evidence type="ECO:0000313" key="1">
    <source>
        <dbReference type="EMBL" id="NJB69199.1"/>
    </source>
</evidence>
<reference evidence="1 2" key="1">
    <citation type="submission" date="2020-03" db="EMBL/GenBank/DDBJ databases">
        <title>Genomic Encyclopedia of Type Strains, Phase IV (KMG-IV): sequencing the most valuable type-strain genomes for metagenomic binning, comparative biology and taxonomic classification.</title>
        <authorList>
            <person name="Goeker M."/>
        </authorList>
    </citation>
    <scope>NUCLEOTIDE SEQUENCE [LARGE SCALE GENOMIC DNA]</scope>
    <source>
        <strain evidence="1 2">DSM 24233</strain>
    </source>
</reference>
<dbReference type="RefSeq" id="WP_167942289.1">
    <property type="nucleotide sequence ID" value="NZ_JAATJA010000004.1"/>
</dbReference>
<dbReference type="SUPFAM" id="SSF53756">
    <property type="entry name" value="UDP-Glycosyltransferase/glycogen phosphorylase"/>
    <property type="match status" value="1"/>
</dbReference>
<accession>A0A846QX53</accession>
<comment type="caution">
    <text evidence="1">The sequence shown here is derived from an EMBL/GenBank/DDBJ whole genome shotgun (WGS) entry which is preliminary data.</text>
</comment>
<keyword evidence="2" id="KW-1185">Reference proteome</keyword>
<dbReference type="EMBL" id="JAATJA010000004">
    <property type="protein sequence ID" value="NJB69199.1"/>
    <property type="molecule type" value="Genomic_DNA"/>
</dbReference>
<keyword evidence="1" id="KW-0808">Transferase</keyword>
<organism evidence="1 2">
    <name type="scientific">Desulfobaculum xiamenense</name>
    <dbReference type="NCBI Taxonomy" id="995050"/>
    <lineage>
        <taxon>Bacteria</taxon>
        <taxon>Pseudomonadati</taxon>
        <taxon>Thermodesulfobacteriota</taxon>
        <taxon>Desulfovibrionia</taxon>
        <taxon>Desulfovibrionales</taxon>
        <taxon>Desulfovibrionaceae</taxon>
        <taxon>Desulfobaculum</taxon>
    </lineage>
</organism>
<protein>
    <submittedName>
        <fullName evidence="1">Spore coat polysaccharide biosynthesis predicted glycosyltransferase SpsG</fullName>
    </submittedName>
</protein>
<gene>
    <name evidence="1" type="ORF">GGQ74_002896</name>
</gene>
<dbReference type="Gene3D" id="3.40.50.2000">
    <property type="entry name" value="Glycogen Phosphorylase B"/>
    <property type="match status" value="1"/>
</dbReference>
<proteinExistence type="predicted"/>
<name>A0A846QX53_9BACT</name>
<evidence type="ECO:0000313" key="2">
    <source>
        <dbReference type="Proteomes" id="UP000580856"/>
    </source>
</evidence>
<dbReference type="AlphaFoldDB" id="A0A846QX53"/>
<dbReference type="Proteomes" id="UP000580856">
    <property type="component" value="Unassembled WGS sequence"/>
</dbReference>
<sequence length="340" mass="36257">MTLVLIAEGRREIGLGHVFACMALAGAGRAAGMPTRLLGIGDLALATMRRFGDAANAYDADEETLAAMGGEGPDIAVVDVRRPEEFDFAPLARAGYLTCALEEFGEGRPEAMVMVNPAPVRAWHRLPDGYRAVLSGLSYLPVRPEYAEVHERARAPMPQARRVLVTMGGVDRTGATLVMARALGLVHAERPELVGVARFVCGPGFTYAASLDRLLAESDLNSEVLTDVPDMWERFFEADLVISAGGNTLFEAACCGAPSVVFWEDPHERERGEAAEAAGFARCFGRGQDTAPVDAARILEDVLDDGTWLAQAGERGRQAVDGRGASRIVSALVGLCGGRE</sequence>